<keyword evidence="3" id="KW-1185">Reference proteome</keyword>
<sequence>MYVDVTMLDQECVRLAGLMAGQGMDRLTLPPTTSLEDDGTALEKAFTAELSASYHRIAAAGSDEECILPSLLMTMTGKLSALATEVALRSDRDVAEVIRSIGGR</sequence>
<organism evidence="2 3">
    <name type="scientific">Kitasatospora aureofaciens</name>
    <name type="common">Streptomyces aureofaciens</name>
    <dbReference type="NCBI Taxonomy" id="1894"/>
    <lineage>
        <taxon>Bacteria</taxon>
        <taxon>Bacillati</taxon>
        <taxon>Actinomycetota</taxon>
        <taxon>Actinomycetes</taxon>
        <taxon>Kitasatosporales</taxon>
        <taxon>Streptomycetaceae</taxon>
        <taxon>Kitasatospora</taxon>
    </lineage>
</organism>
<gene>
    <name evidence="1" type="ORF">GCM10010502_65480</name>
    <name evidence="2" type="ORF">HS99_0009095</name>
</gene>
<reference evidence="3" key="3">
    <citation type="submission" date="2016-08" db="EMBL/GenBank/DDBJ databases">
        <title>Sequencing, assembly and comparative genomics of S. aureofaciens ATCC 10762.</title>
        <authorList>
            <person name="Gradnigo J.S."/>
            <person name="Johnson N."/>
            <person name="Somerville G.A."/>
        </authorList>
    </citation>
    <scope>NUCLEOTIDE SEQUENCE [LARGE SCALE GENOMIC DNA]</scope>
    <source>
        <strain evidence="3">ATCC 10762 / DSM 40127 / CCM 3239 / JCM 4008 / LMG 5968 / NBRC 12843 / NCIMB 8234 / A-377</strain>
    </source>
</reference>
<dbReference type="Proteomes" id="UP000610124">
    <property type="component" value="Unassembled WGS sequence"/>
</dbReference>
<reference evidence="2 3" key="2">
    <citation type="submission" date="2014-07" db="EMBL/GenBank/DDBJ databases">
        <authorList>
            <person name="Zhang J.E."/>
            <person name="Yang H."/>
            <person name="Guo J."/>
            <person name="Deng Z."/>
            <person name="Luo H."/>
            <person name="Luo M."/>
            <person name="Zhao B."/>
        </authorList>
    </citation>
    <scope>NUCLEOTIDE SEQUENCE [LARGE SCALE GENOMIC DNA]</scope>
    <source>
        <strain evidence="2">ATCC 10762</strain>
        <strain evidence="3">ATCC 10762 / DSM 40127 / CCM 3239 / JCM 4008 / LMG 5968 / NBRC 12843 / NCIMB 8234 / A-377</strain>
    </source>
</reference>
<comment type="caution">
    <text evidence="2">The sequence shown here is derived from an EMBL/GenBank/DDBJ whole genome shotgun (WGS) entry which is preliminary data.</text>
</comment>
<dbReference type="GeneID" id="97489457"/>
<dbReference type="OrthoDB" id="9925689at2"/>
<accession>A0A8H9HYB4</accession>
<name>A0A1E7N2G3_KITAU</name>
<reference evidence="1" key="5">
    <citation type="submission" date="2020-09" db="EMBL/GenBank/DDBJ databases">
        <authorList>
            <person name="Sun Q."/>
            <person name="Ohkuma M."/>
        </authorList>
    </citation>
    <scope>NUCLEOTIDE SEQUENCE</scope>
    <source>
        <strain evidence="1">JCM 4434</strain>
    </source>
</reference>
<proteinExistence type="predicted"/>
<dbReference type="RefSeq" id="WP_030554709.1">
    <property type="nucleotide sequence ID" value="NZ_BMUB01000026.1"/>
</dbReference>
<dbReference type="EMBL" id="JPRF03000043">
    <property type="protein sequence ID" value="OEV34643.1"/>
    <property type="molecule type" value="Genomic_DNA"/>
</dbReference>
<accession>A0A1E7N2G3</accession>
<evidence type="ECO:0000313" key="3">
    <source>
        <dbReference type="Proteomes" id="UP000037395"/>
    </source>
</evidence>
<reference evidence="2" key="4">
    <citation type="submission" date="2016-08" db="EMBL/GenBank/DDBJ databases">
        <title>Sequencing, Assembly and Comparative Genomics of S. aureofaciens ATCC 10762.</title>
        <authorList>
            <person name="Gradnigo J.S."/>
            <person name="Johnson N."/>
            <person name="Somerville G.A."/>
        </authorList>
    </citation>
    <scope>NUCLEOTIDE SEQUENCE [LARGE SCALE GENOMIC DNA]</scope>
    <source>
        <strain evidence="2">ATCC 10762</strain>
    </source>
</reference>
<dbReference type="AlphaFoldDB" id="A0A1E7N2G3"/>
<dbReference type="KEGG" id="kau:B6264_26695"/>
<reference evidence="1" key="1">
    <citation type="journal article" date="2014" name="Int. J. Syst. Evol. Microbiol.">
        <title>Complete genome sequence of Corynebacterium casei LMG S-19264T (=DSM 44701T), isolated from a smear-ripened cheese.</title>
        <authorList>
            <consortium name="US DOE Joint Genome Institute (JGI-PGF)"/>
            <person name="Walter F."/>
            <person name="Albersmeier A."/>
            <person name="Kalinowski J."/>
            <person name="Ruckert C."/>
        </authorList>
    </citation>
    <scope>NUCLEOTIDE SEQUENCE</scope>
    <source>
        <strain evidence="1">JCM 4434</strain>
    </source>
</reference>
<evidence type="ECO:0000313" key="2">
    <source>
        <dbReference type="EMBL" id="OEV34643.1"/>
    </source>
</evidence>
<protein>
    <submittedName>
        <fullName evidence="2">Uncharacterized protein</fullName>
    </submittedName>
</protein>
<dbReference type="Proteomes" id="UP000037395">
    <property type="component" value="Unassembled WGS sequence"/>
</dbReference>
<dbReference type="EMBL" id="BMUB01000026">
    <property type="protein sequence ID" value="GGV01785.1"/>
    <property type="molecule type" value="Genomic_DNA"/>
</dbReference>
<evidence type="ECO:0000313" key="1">
    <source>
        <dbReference type="EMBL" id="GGV01785.1"/>
    </source>
</evidence>